<dbReference type="InterPro" id="IPR000315">
    <property type="entry name" value="Znf_B-box"/>
</dbReference>
<keyword evidence="8" id="KW-1185">Reference proteome</keyword>
<dbReference type="SUPFAM" id="SSF57845">
    <property type="entry name" value="B-box zinc-binding domain"/>
    <property type="match status" value="1"/>
</dbReference>
<dbReference type="GO" id="GO:0008270">
    <property type="term" value="F:zinc ion binding"/>
    <property type="evidence" value="ECO:0007669"/>
    <property type="project" value="UniProtKB-KW"/>
</dbReference>
<dbReference type="InterPro" id="IPR013083">
    <property type="entry name" value="Znf_RING/FYVE/PHD"/>
</dbReference>
<dbReference type="InterPro" id="IPR027370">
    <property type="entry name" value="Znf-RING_euk"/>
</dbReference>
<evidence type="ECO:0000259" key="6">
    <source>
        <dbReference type="PROSITE" id="PS50089"/>
    </source>
</evidence>
<keyword evidence="2 4" id="KW-0863">Zinc-finger</keyword>
<feature type="domain" description="B box-type" evidence="7">
    <location>
        <begin position="159"/>
        <end position="203"/>
    </location>
</feature>
<feature type="coiled-coil region" evidence="5">
    <location>
        <begin position="239"/>
        <end position="270"/>
    </location>
</feature>
<dbReference type="Pfam" id="PF00643">
    <property type="entry name" value="zf-B_box"/>
    <property type="match status" value="1"/>
</dbReference>
<dbReference type="PROSITE" id="PS50119">
    <property type="entry name" value="ZF_BBOX"/>
    <property type="match status" value="1"/>
</dbReference>
<gene>
    <name evidence="9" type="primary">LOC111101468</name>
</gene>
<keyword evidence="3" id="KW-0862">Zinc</keyword>
<dbReference type="InterPro" id="IPR001841">
    <property type="entry name" value="Znf_RING"/>
</dbReference>
<evidence type="ECO:0000259" key="7">
    <source>
        <dbReference type="PROSITE" id="PS50119"/>
    </source>
</evidence>
<keyword evidence="5" id="KW-0175">Coiled coil</keyword>
<keyword evidence="1" id="KW-0479">Metal-binding</keyword>
<dbReference type="AlphaFoldDB" id="A0A8B8AI43"/>
<dbReference type="Proteomes" id="UP000694844">
    <property type="component" value="Chromosome 6"/>
</dbReference>
<dbReference type="Gene3D" id="3.30.160.60">
    <property type="entry name" value="Classic Zinc Finger"/>
    <property type="match status" value="1"/>
</dbReference>
<dbReference type="CDD" id="cd19756">
    <property type="entry name" value="Bbox2"/>
    <property type="match status" value="1"/>
</dbReference>
<evidence type="ECO:0000256" key="4">
    <source>
        <dbReference type="PROSITE-ProRule" id="PRU00024"/>
    </source>
</evidence>
<proteinExistence type="predicted"/>
<evidence type="ECO:0000256" key="2">
    <source>
        <dbReference type="ARBA" id="ARBA00022771"/>
    </source>
</evidence>
<dbReference type="PROSITE" id="PS00518">
    <property type="entry name" value="ZF_RING_1"/>
    <property type="match status" value="1"/>
</dbReference>
<name>A0A8B8AI43_CRAVI</name>
<dbReference type="Gene3D" id="3.30.40.10">
    <property type="entry name" value="Zinc/RING finger domain, C3HC4 (zinc finger)"/>
    <property type="match status" value="1"/>
</dbReference>
<evidence type="ECO:0000256" key="5">
    <source>
        <dbReference type="SAM" id="Coils"/>
    </source>
</evidence>
<reference evidence="9" key="1">
    <citation type="submission" date="2025-08" db="UniProtKB">
        <authorList>
            <consortium name="RefSeq"/>
        </authorList>
    </citation>
    <scope>IDENTIFICATION</scope>
    <source>
        <tissue evidence="9">Whole sample</tissue>
    </source>
</reference>
<dbReference type="InterPro" id="IPR047153">
    <property type="entry name" value="TRIM45/56/19-like"/>
</dbReference>
<dbReference type="InterPro" id="IPR017907">
    <property type="entry name" value="Znf_RING_CS"/>
</dbReference>
<dbReference type="Pfam" id="PF13445">
    <property type="entry name" value="zf-RING_UBOX"/>
    <property type="match status" value="1"/>
</dbReference>
<dbReference type="PANTHER" id="PTHR25462">
    <property type="entry name" value="BONUS, ISOFORM C-RELATED"/>
    <property type="match status" value="1"/>
</dbReference>
<dbReference type="OrthoDB" id="10066958at2759"/>
<evidence type="ECO:0000256" key="3">
    <source>
        <dbReference type="ARBA" id="ARBA00022833"/>
    </source>
</evidence>
<dbReference type="GeneID" id="111101468"/>
<organism evidence="8 9">
    <name type="scientific">Crassostrea virginica</name>
    <name type="common">Eastern oyster</name>
    <dbReference type="NCBI Taxonomy" id="6565"/>
    <lineage>
        <taxon>Eukaryota</taxon>
        <taxon>Metazoa</taxon>
        <taxon>Spiralia</taxon>
        <taxon>Lophotrochozoa</taxon>
        <taxon>Mollusca</taxon>
        <taxon>Bivalvia</taxon>
        <taxon>Autobranchia</taxon>
        <taxon>Pteriomorphia</taxon>
        <taxon>Ostreida</taxon>
        <taxon>Ostreoidea</taxon>
        <taxon>Ostreidae</taxon>
        <taxon>Crassostrea</taxon>
    </lineage>
</organism>
<evidence type="ECO:0000256" key="1">
    <source>
        <dbReference type="ARBA" id="ARBA00022723"/>
    </source>
</evidence>
<accession>A0A8B8AI43</accession>
<dbReference type="RefSeq" id="XP_022289679.1">
    <property type="nucleotide sequence ID" value="XM_022433971.1"/>
</dbReference>
<sequence length="412" mass="47221">MASQTGTHQPHDQTVCSVCFEKFRTPKILPCAHVFCHACISSYIVSSSQTKEAPVGFSCPLCREFVSSQTDLSNPEKWADRLPGCEMLDKLNKDGDANLCLPCLRENEEVKATEFCFTCEESICENCTKFHKRILTTRSHLTCKLSYPNLVMQFANLSLNNERCPDHPDKKVKLYCNDHSKVCCTLCATTGHRKCADVQTIQSAVAKTKEMGDTQALITNISDFRQELLTVKQNQEVNLTELDKTSDSMIEETKKLRQEINAHLDKLEKEHLDEISVLAKKYRDILSKAIDSFSDRIQFSNQCLRRLDEIGNKSNACFLKEYQQIKESFKSLEEHTRHLKQHEVKLKSTVSSPVLNFQELTRLSSINVNHSENKLKMKNFDLSETCEESLEPKEDTGFDKFYYILSEDFFCN</sequence>
<evidence type="ECO:0000313" key="8">
    <source>
        <dbReference type="Proteomes" id="UP000694844"/>
    </source>
</evidence>
<protein>
    <submittedName>
        <fullName evidence="9">Probable E3 ubiquitin-protein ligase MID2</fullName>
    </submittedName>
</protein>
<evidence type="ECO:0000313" key="9">
    <source>
        <dbReference type="RefSeq" id="XP_022289679.1"/>
    </source>
</evidence>
<dbReference type="SUPFAM" id="SSF57850">
    <property type="entry name" value="RING/U-box"/>
    <property type="match status" value="1"/>
</dbReference>
<dbReference type="SMART" id="SM00184">
    <property type="entry name" value="RING"/>
    <property type="match status" value="1"/>
</dbReference>
<feature type="domain" description="RING-type" evidence="6">
    <location>
        <begin position="16"/>
        <end position="63"/>
    </location>
</feature>
<dbReference type="KEGG" id="cvn:111101468"/>
<dbReference type="PROSITE" id="PS50089">
    <property type="entry name" value="ZF_RING_2"/>
    <property type="match status" value="1"/>
</dbReference>
<dbReference type="PANTHER" id="PTHR25462:SF296">
    <property type="entry name" value="MEIOTIC P26, ISOFORM F"/>
    <property type="match status" value="1"/>
</dbReference>